<protein>
    <submittedName>
        <fullName evidence="1">Uncharacterized protein</fullName>
    </submittedName>
</protein>
<accession>A0A8T0FBF0</accession>
<proteinExistence type="predicted"/>
<reference evidence="1" key="1">
    <citation type="journal article" date="2020" name="bioRxiv">
        <title>Chromosome-level reference genome of the European wasp spider Argiope bruennichi: a resource for studies on range expansion and evolutionary adaptation.</title>
        <authorList>
            <person name="Sheffer M.M."/>
            <person name="Hoppe A."/>
            <person name="Krehenwinkel H."/>
            <person name="Uhl G."/>
            <person name="Kuss A.W."/>
            <person name="Jensen L."/>
            <person name="Jensen C."/>
            <person name="Gillespie R.G."/>
            <person name="Hoff K.J."/>
            <person name="Prost S."/>
        </authorList>
    </citation>
    <scope>NUCLEOTIDE SEQUENCE</scope>
</reference>
<dbReference type="AlphaFoldDB" id="A0A8T0FBF0"/>
<name>A0A8T0FBF0_ARGBR</name>
<evidence type="ECO:0000313" key="2">
    <source>
        <dbReference type="Proteomes" id="UP000807504"/>
    </source>
</evidence>
<comment type="caution">
    <text evidence="1">The sequence shown here is derived from an EMBL/GenBank/DDBJ whole genome shotgun (WGS) entry which is preliminary data.</text>
</comment>
<reference evidence="1" key="2">
    <citation type="submission" date="2020-06" db="EMBL/GenBank/DDBJ databases">
        <authorList>
            <person name="Sheffer M."/>
        </authorList>
    </citation>
    <scope>NUCLEOTIDE SEQUENCE</scope>
</reference>
<dbReference type="Proteomes" id="UP000807504">
    <property type="component" value="Unassembled WGS sequence"/>
</dbReference>
<gene>
    <name evidence="1" type="ORF">HNY73_008007</name>
</gene>
<sequence>MSLNHTIFVKVELRIIRKTAARGGMGNVCGTGKTAARGGMGNVCGTGKTAARGGMGNVCVWHRENCGSFMYGKCMCVAQGKLWLVYVWEMYVCGTGKTAARGGMGNVCVWRREKCGSCRYGKCVCVAQGKLWLVEVWEMCVCVAQGKLWLVEVWEMYVCGTGKIVARLGMGNCVCGTGKIVARLCMGNVCVWHRENCGSWSRMLEDGNCKGKKIDWKMILEALATEKEGKPEICCVKTDISKMDGPTTLGQVAI</sequence>
<organism evidence="1 2">
    <name type="scientific">Argiope bruennichi</name>
    <name type="common">Wasp spider</name>
    <name type="synonym">Aranea bruennichi</name>
    <dbReference type="NCBI Taxonomy" id="94029"/>
    <lineage>
        <taxon>Eukaryota</taxon>
        <taxon>Metazoa</taxon>
        <taxon>Ecdysozoa</taxon>
        <taxon>Arthropoda</taxon>
        <taxon>Chelicerata</taxon>
        <taxon>Arachnida</taxon>
        <taxon>Araneae</taxon>
        <taxon>Araneomorphae</taxon>
        <taxon>Entelegynae</taxon>
        <taxon>Araneoidea</taxon>
        <taxon>Araneidae</taxon>
        <taxon>Argiope</taxon>
    </lineage>
</organism>
<evidence type="ECO:0000313" key="1">
    <source>
        <dbReference type="EMBL" id="KAF8786273.1"/>
    </source>
</evidence>
<keyword evidence="2" id="KW-1185">Reference proteome</keyword>
<dbReference type="EMBL" id="JABXBU010000015">
    <property type="protein sequence ID" value="KAF8786273.1"/>
    <property type="molecule type" value="Genomic_DNA"/>
</dbReference>